<dbReference type="InterPro" id="IPR002139">
    <property type="entry name" value="Ribo/fructo_kinase"/>
</dbReference>
<evidence type="ECO:0000313" key="7">
    <source>
        <dbReference type="EMBL" id="AVR97823.1"/>
    </source>
</evidence>
<dbReference type="InterPro" id="IPR029056">
    <property type="entry name" value="Ribokinase-like"/>
</dbReference>
<comment type="similarity">
    <text evidence="1">Belongs to the carbohydrate kinase PfkB family.</text>
</comment>
<name>A0A2R4CDV2_9BURK</name>
<feature type="domain" description="Carbohydrate kinase PfkB" evidence="6">
    <location>
        <begin position="2"/>
        <end position="301"/>
    </location>
</feature>
<sequence>MVVTFGEALVDMIEMPDGRFAAALGGAVCNFAIAAARQGLDVTYLNPLSRDSFGQRFAGLLEHERVHLPGAVRSASPTSLAIVTLDAGGSPSYVFHRERVADRDITPAQARAALPSGMRLFHTGGLALVPDDIDATLEIIQAAAATGALVSVDANLRPLVCADLPGYAAGVRRALAHAHLIKVSEEDLHHLGYDGVAPLAAARTLLDTVDATLVALTLGAQGAVLLSRRVCVTLAAPAGIDVIDTVGCGDTFLAGLVASLAVGGNLSVAALADANAAVLGRALRHAVAAASLNAMRVGCQPPDAADVALYLQSGAVAQPSA</sequence>
<dbReference type="KEGG" id="masz:C9I28_20925"/>
<protein>
    <submittedName>
        <fullName evidence="7">Carbohydrate kinase</fullName>
    </submittedName>
</protein>
<dbReference type="Gene3D" id="3.40.1190.20">
    <property type="match status" value="1"/>
</dbReference>
<organism evidence="7 8">
    <name type="scientific">Pseudoduganella armeniaca</name>
    <dbReference type="NCBI Taxonomy" id="2072590"/>
    <lineage>
        <taxon>Bacteria</taxon>
        <taxon>Pseudomonadati</taxon>
        <taxon>Pseudomonadota</taxon>
        <taxon>Betaproteobacteria</taxon>
        <taxon>Burkholderiales</taxon>
        <taxon>Oxalobacteraceae</taxon>
        <taxon>Telluria group</taxon>
        <taxon>Pseudoduganella</taxon>
    </lineage>
</organism>
<evidence type="ECO:0000256" key="5">
    <source>
        <dbReference type="ARBA" id="ARBA00022840"/>
    </source>
</evidence>
<dbReference type="EMBL" id="CP028324">
    <property type="protein sequence ID" value="AVR97823.1"/>
    <property type="molecule type" value="Genomic_DNA"/>
</dbReference>
<evidence type="ECO:0000256" key="2">
    <source>
        <dbReference type="ARBA" id="ARBA00022679"/>
    </source>
</evidence>
<dbReference type="SUPFAM" id="SSF53613">
    <property type="entry name" value="Ribokinase-like"/>
    <property type="match status" value="1"/>
</dbReference>
<dbReference type="OrthoDB" id="9779730at2"/>
<dbReference type="InterPro" id="IPR050306">
    <property type="entry name" value="PfkB_Carbo_kinase"/>
</dbReference>
<dbReference type="InterPro" id="IPR011611">
    <property type="entry name" value="PfkB_dom"/>
</dbReference>
<evidence type="ECO:0000259" key="6">
    <source>
        <dbReference type="Pfam" id="PF00294"/>
    </source>
</evidence>
<dbReference type="GO" id="GO:0005524">
    <property type="term" value="F:ATP binding"/>
    <property type="evidence" value="ECO:0007669"/>
    <property type="project" value="UniProtKB-KW"/>
</dbReference>
<evidence type="ECO:0000256" key="1">
    <source>
        <dbReference type="ARBA" id="ARBA00010688"/>
    </source>
</evidence>
<dbReference type="AlphaFoldDB" id="A0A2R4CDV2"/>
<keyword evidence="3" id="KW-0547">Nucleotide-binding</keyword>
<keyword evidence="5" id="KW-0067">ATP-binding</keyword>
<reference evidence="7 8" key="1">
    <citation type="submission" date="2018-03" db="EMBL/GenBank/DDBJ databases">
        <title>Massilia armeniaca sp. nov., isolated from desert soil.</title>
        <authorList>
            <person name="Huang H."/>
            <person name="Ren M."/>
        </authorList>
    </citation>
    <scope>NUCLEOTIDE SEQUENCE [LARGE SCALE GENOMIC DNA]</scope>
    <source>
        <strain evidence="7 8">ZMN-3</strain>
    </source>
</reference>
<evidence type="ECO:0000313" key="8">
    <source>
        <dbReference type="Proteomes" id="UP000240505"/>
    </source>
</evidence>
<dbReference type="GO" id="GO:0016301">
    <property type="term" value="F:kinase activity"/>
    <property type="evidence" value="ECO:0007669"/>
    <property type="project" value="UniProtKB-KW"/>
</dbReference>
<proteinExistence type="inferred from homology"/>
<dbReference type="PANTHER" id="PTHR43085:SF1">
    <property type="entry name" value="PSEUDOURIDINE KINASE-RELATED"/>
    <property type="match status" value="1"/>
</dbReference>
<keyword evidence="8" id="KW-1185">Reference proteome</keyword>
<dbReference type="PANTHER" id="PTHR43085">
    <property type="entry name" value="HEXOKINASE FAMILY MEMBER"/>
    <property type="match status" value="1"/>
</dbReference>
<dbReference type="Pfam" id="PF00294">
    <property type="entry name" value="PfkB"/>
    <property type="match status" value="1"/>
</dbReference>
<gene>
    <name evidence="7" type="ORF">C9I28_20925</name>
</gene>
<dbReference type="PRINTS" id="PR00990">
    <property type="entry name" value="RIBOKINASE"/>
</dbReference>
<keyword evidence="2" id="KW-0808">Transferase</keyword>
<evidence type="ECO:0000256" key="3">
    <source>
        <dbReference type="ARBA" id="ARBA00022741"/>
    </source>
</evidence>
<accession>A0A2R4CDV2</accession>
<keyword evidence="4 7" id="KW-0418">Kinase</keyword>
<dbReference type="RefSeq" id="WP_107143163.1">
    <property type="nucleotide sequence ID" value="NZ_CP028324.1"/>
</dbReference>
<dbReference type="Proteomes" id="UP000240505">
    <property type="component" value="Chromosome"/>
</dbReference>
<evidence type="ECO:0000256" key="4">
    <source>
        <dbReference type="ARBA" id="ARBA00022777"/>
    </source>
</evidence>